<evidence type="ECO:0000313" key="4">
    <source>
        <dbReference type="Proteomes" id="UP000738359"/>
    </source>
</evidence>
<keyword evidence="4" id="KW-1185">Reference proteome</keyword>
<feature type="compositionally biased region" description="Low complexity" evidence="1">
    <location>
        <begin position="210"/>
        <end position="228"/>
    </location>
</feature>
<keyword evidence="2" id="KW-0472">Membrane</keyword>
<feature type="transmembrane region" description="Helical" evidence="2">
    <location>
        <begin position="698"/>
        <end position="717"/>
    </location>
</feature>
<gene>
    <name evidence="3" type="ORF">BGZ70_001281</name>
</gene>
<organism evidence="3 4">
    <name type="scientific">Mortierella alpina</name>
    <name type="common">Oleaginous fungus</name>
    <name type="synonym">Mortierella renispora</name>
    <dbReference type="NCBI Taxonomy" id="64518"/>
    <lineage>
        <taxon>Eukaryota</taxon>
        <taxon>Fungi</taxon>
        <taxon>Fungi incertae sedis</taxon>
        <taxon>Mucoromycota</taxon>
        <taxon>Mortierellomycotina</taxon>
        <taxon>Mortierellomycetes</taxon>
        <taxon>Mortierellales</taxon>
        <taxon>Mortierellaceae</taxon>
        <taxon>Mortierella</taxon>
    </lineage>
</organism>
<evidence type="ECO:0000256" key="1">
    <source>
        <dbReference type="SAM" id="MobiDB-lite"/>
    </source>
</evidence>
<sequence>MLQGSIRSNPSETAMVNSLKGQESAFDILTRIWPEFDHHGQGIMADMMEKVLRRVEQEQGTSLLNEESWNLLGDYIATVRGTIVVQKDMSDLLGLLLGTPKVEGAVVEEPAIVHETEQMPFQDAPPRYQGRDDNTYLRLEPGNPQPLLARHQSQSSVPYRPRPPAAIKKITLSESGQFRPRNPRTMRESSAEDTDGSEHLSSPEHDSRGSHSGASSSPSSPSFQGASGMKDWRTNYNQRSIREPSQTEYEGVGLEADYESPENDDHLDTVKQAYWLMQKRLRQKENEYEAGVNAHVKENMLNQQQIEDLRRDLKTMRREISELRGNEQSKSSQIEELEKQIEISERTSSTQKNSAAALKKQRDELAEDNSRMQEWLRQKEEALNQAMLRLTAKEADSRRIHADQEAMQELRDRLAAEINKNEGLSMKLELSEKLRLKNEIEKTGDEHSVGLDNTSDAVQGRTLESELASMGAKFGAGIMLDDDAGEHNDVESTGQWSPTHAGTHRLLQESTSLSRKLKRSSIRDLSQRFKEAGPESPLSNEVKDLSHYTPTALTAENAFNEDGDTAGVVALKPRRADDVDCELPLELQRIEKKEMLLRQEIGAQEALIDELFKVQPESTSVIPPFGNVPFGSDVVLGQKNAGLTGLQKVERARRRKAPSSRVLTSAELAVARGGEVSTQSMALTRKESKNAITNVTLVSMYTIIVYLFGVITSVFLVDNGHAGAFNYGRVIDAFQDVAVADMNGTPGRFKVLEILVYWLQNLVWQGDAGFIPT</sequence>
<comment type="caution">
    <text evidence="3">The sequence shown here is derived from an EMBL/GenBank/DDBJ whole genome shotgun (WGS) entry which is preliminary data.</text>
</comment>
<dbReference type="EMBL" id="JAAAHY010000128">
    <property type="protein sequence ID" value="KAF9966779.1"/>
    <property type="molecule type" value="Genomic_DNA"/>
</dbReference>
<feature type="compositionally biased region" description="Polar residues" evidence="1">
    <location>
        <begin position="491"/>
        <end position="500"/>
    </location>
</feature>
<feature type="region of interest" description="Disordered" evidence="1">
    <location>
        <begin position="342"/>
        <end position="372"/>
    </location>
</feature>
<dbReference type="OrthoDB" id="432685at2759"/>
<keyword evidence="2" id="KW-1133">Transmembrane helix</keyword>
<keyword evidence="2" id="KW-0812">Transmembrane</keyword>
<reference evidence="3" key="1">
    <citation type="journal article" date="2020" name="Fungal Divers.">
        <title>Resolving the Mortierellaceae phylogeny through synthesis of multi-gene phylogenetics and phylogenomics.</title>
        <authorList>
            <person name="Vandepol N."/>
            <person name="Liber J."/>
            <person name="Desiro A."/>
            <person name="Na H."/>
            <person name="Kennedy M."/>
            <person name="Barry K."/>
            <person name="Grigoriev I.V."/>
            <person name="Miller A.N."/>
            <person name="O'Donnell K."/>
            <person name="Stajich J.E."/>
            <person name="Bonito G."/>
        </authorList>
    </citation>
    <scope>NUCLEOTIDE SEQUENCE</scope>
    <source>
        <strain evidence="3">CK1249</strain>
    </source>
</reference>
<name>A0A9P6M5P1_MORAP</name>
<feature type="compositionally biased region" description="Basic and acidic residues" evidence="1">
    <location>
        <begin position="185"/>
        <end position="209"/>
    </location>
</feature>
<accession>A0A9P6M5P1</accession>
<feature type="region of interest" description="Disordered" evidence="1">
    <location>
        <begin position="485"/>
        <end position="519"/>
    </location>
</feature>
<feature type="compositionally biased region" description="Basic and acidic residues" evidence="1">
    <location>
        <begin position="360"/>
        <end position="372"/>
    </location>
</feature>
<proteinExistence type="predicted"/>
<feature type="region of interest" description="Disordered" evidence="1">
    <location>
        <begin position="113"/>
        <end position="230"/>
    </location>
</feature>
<evidence type="ECO:0000256" key="2">
    <source>
        <dbReference type="SAM" id="Phobius"/>
    </source>
</evidence>
<dbReference type="Proteomes" id="UP000738359">
    <property type="component" value="Unassembled WGS sequence"/>
</dbReference>
<dbReference type="AlphaFoldDB" id="A0A9P6M5P1"/>
<protein>
    <submittedName>
        <fullName evidence="3">Uncharacterized protein</fullName>
    </submittedName>
</protein>
<evidence type="ECO:0000313" key="3">
    <source>
        <dbReference type="EMBL" id="KAF9966779.1"/>
    </source>
</evidence>